<reference evidence="8" key="1">
    <citation type="journal article" date="2023" name="Int. J. Syst. Evol. Microbiol.">
        <title>&lt;i&gt;Clostridium folliculivorans&lt;/i&gt; sp. nov., isolated from soil samples of an organic paddy in Japan.</title>
        <authorList>
            <person name="Tazawa J."/>
            <person name="Kobayashi H."/>
            <person name="Tanizawa Y."/>
            <person name="Uchino A."/>
            <person name="Tanaka F."/>
            <person name="Urashima Y."/>
            <person name="Miura S."/>
            <person name="Sakamoto M."/>
            <person name="Ohkuma M."/>
            <person name="Tohno M."/>
        </authorList>
    </citation>
    <scope>NUCLEOTIDE SEQUENCE</scope>
    <source>
        <strain evidence="8">D1-1</strain>
    </source>
</reference>
<sequence length="89" mass="9880">MLKKAPYANVTPQDLNIAPPYKGLTLSLIINGIILDSNLSLAEKNKAWLEEELKKNNITNVEDILYAGYTSGGKLELVTKRSAEYQKSI</sequence>
<dbReference type="PANTHER" id="PTHR34582">
    <property type="entry name" value="UPF0702 TRANSMEMBRANE PROTEIN YCAP"/>
    <property type="match status" value="1"/>
</dbReference>
<keyword evidence="4" id="KW-0812">Transmembrane</keyword>
<evidence type="ECO:0000256" key="1">
    <source>
        <dbReference type="ARBA" id="ARBA00004651"/>
    </source>
</evidence>
<evidence type="ECO:0000259" key="7">
    <source>
        <dbReference type="Pfam" id="PF04239"/>
    </source>
</evidence>
<evidence type="ECO:0000256" key="2">
    <source>
        <dbReference type="ARBA" id="ARBA00006448"/>
    </source>
</evidence>
<evidence type="ECO:0000256" key="5">
    <source>
        <dbReference type="ARBA" id="ARBA00022989"/>
    </source>
</evidence>
<evidence type="ECO:0000313" key="9">
    <source>
        <dbReference type="Proteomes" id="UP001057868"/>
    </source>
</evidence>
<comment type="caution">
    <text evidence="8">The sequence shown here is derived from an EMBL/GenBank/DDBJ whole genome shotgun (WGS) entry which is preliminary data.</text>
</comment>
<accession>A0A9W6DB93</accession>
<dbReference type="Gene3D" id="3.30.240.20">
    <property type="entry name" value="bsu07140 like domains"/>
    <property type="match status" value="1"/>
</dbReference>
<evidence type="ECO:0000256" key="3">
    <source>
        <dbReference type="ARBA" id="ARBA00022475"/>
    </source>
</evidence>
<keyword evidence="3" id="KW-1003">Cell membrane</keyword>
<evidence type="ECO:0000256" key="6">
    <source>
        <dbReference type="ARBA" id="ARBA00023136"/>
    </source>
</evidence>
<feature type="domain" description="YetF C-terminal" evidence="7">
    <location>
        <begin position="21"/>
        <end position="69"/>
    </location>
</feature>
<keyword evidence="9" id="KW-1185">Reference proteome</keyword>
<gene>
    <name evidence="8" type="ORF">CFOLD11_22990</name>
</gene>
<dbReference type="Proteomes" id="UP001057868">
    <property type="component" value="Unassembled WGS sequence"/>
</dbReference>
<dbReference type="EMBL" id="BQXY01000003">
    <property type="protein sequence ID" value="GKU25473.1"/>
    <property type="molecule type" value="Genomic_DNA"/>
</dbReference>
<dbReference type="GO" id="GO:0005886">
    <property type="term" value="C:plasma membrane"/>
    <property type="evidence" value="ECO:0007669"/>
    <property type="project" value="UniProtKB-SubCell"/>
</dbReference>
<name>A0A9W6DB93_9CLOT</name>
<dbReference type="AlphaFoldDB" id="A0A9W6DB93"/>
<keyword evidence="6" id="KW-0472">Membrane</keyword>
<evidence type="ECO:0000313" key="8">
    <source>
        <dbReference type="EMBL" id="GKU25473.1"/>
    </source>
</evidence>
<dbReference type="InterPro" id="IPR007353">
    <property type="entry name" value="DUF421"/>
</dbReference>
<organism evidence="8 9">
    <name type="scientific">Clostridium folliculivorans</name>
    <dbReference type="NCBI Taxonomy" id="2886038"/>
    <lineage>
        <taxon>Bacteria</taxon>
        <taxon>Bacillati</taxon>
        <taxon>Bacillota</taxon>
        <taxon>Clostridia</taxon>
        <taxon>Eubacteriales</taxon>
        <taxon>Clostridiaceae</taxon>
        <taxon>Clostridium</taxon>
    </lineage>
</organism>
<comment type="similarity">
    <text evidence="2">Belongs to the UPF0702 family.</text>
</comment>
<dbReference type="Pfam" id="PF04239">
    <property type="entry name" value="DUF421"/>
    <property type="match status" value="1"/>
</dbReference>
<protein>
    <recommendedName>
        <fullName evidence="7">YetF C-terminal domain-containing protein</fullName>
    </recommendedName>
</protein>
<comment type="subcellular location">
    <subcellularLocation>
        <location evidence="1">Cell membrane</location>
        <topology evidence="1">Multi-pass membrane protein</topology>
    </subcellularLocation>
</comment>
<proteinExistence type="inferred from homology"/>
<dbReference type="PANTHER" id="PTHR34582:SF6">
    <property type="entry name" value="UPF0702 TRANSMEMBRANE PROTEIN YCAP"/>
    <property type="match status" value="1"/>
</dbReference>
<keyword evidence="5" id="KW-1133">Transmembrane helix</keyword>
<dbReference type="InterPro" id="IPR023090">
    <property type="entry name" value="UPF0702_alpha/beta_dom_sf"/>
</dbReference>
<evidence type="ECO:0000256" key="4">
    <source>
        <dbReference type="ARBA" id="ARBA00022692"/>
    </source>
</evidence>